<evidence type="ECO:0000313" key="4">
    <source>
        <dbReference type="EMBL" id="QGU07373.1"/>
    </source>
</evidence>
<dbReference type="Pfam" id="PF04264">
    <property type="entry name" value="YceI"/>
    <property type="match status" value="1"/>
</dbReference>
<reference evidence="4 5" key="1">
    <citation type="submission" date="2019-11" db="EMBL/GenBank/DDBJ databases">
        <title>Complete genome sequence of Corynebacterium kalinowskii 1959, a novel Corynebacterium species isolated from soil of a small paddock in Vilsendorf, Germany.</title>
        <authorList>
            <person name="Schaffert L."/>
            <person name="Ruwe M."/>
            <person name="Milse J."/>
            <person name="Hanuschka K."/>
            <person name="Ortseifen V."/>
            <person name="Droste J."/>
            <person name="Brandt D."/>
            <person name="Schlueter L."/>
            <person name="Kutter Y."/>
            <person name="Vinke S."/>
            <person name="Viehoefer P."/>
            <person name="Jacob L."/>
            <person name="Luebke N.-C."/>
            <person name="Schulte-Berndt E."/>
            <person name="Hain C."/>
            <person name="Linder M."/>
            <person name="Schmidt P."/>
            <person name="Wollenschlaeger L."/>
            <person name="Luttermann T."/>
            <person name="Thieme E."/>
            <person name="Hassa J."/>
            <person name="Haak M."/>
            <person name="Wittchen M."/>
            <person name="Mentz A."/>
            <person name="Persicke M."/>
            <person name="Busche T."/>
            <person name="Ruckert C."/>
        </authorList>
    </citation>
    <scope>NUCLEOTIDE SEQUENCE [LARGE SCALE GENOMIC DNA]</scope>
    <source>
        <strain evidence="4 5">2039</strain>
    </source>
</reference>
<keyword evidence="5" id="KW-1185">Reference proteome</keyword>
<evidence type="ECO:0000256" key="2">
    <source>
        <dbReference type="SAM" id="Phobius"/>
    </source>
</evidence>
<keyword evidence="2" id="KW-0812">Transmembrane</keyword>
<dbReference type="PANTHER" id="PTHR34406">
    <property type="entry name" value="PROTEIN YCEI"/>
    <property type="match status" value="1"/>
</dbReference>
<dbReference type="InterPro" id="IPR007372">
    <property type="entry name" value="Lipid/polyisoprenoid-bd_YceI"/>
</dbReference>
<organism evidence="4 5">
    <name type="scientific">Corynebacterium occultum</name>
    <dbReference type="NCBI Taxonomy" id="2675219"/>
    <lineage>
        <taxon>Bacteria</taxon>
        <taxon>Bacillati</taxon>
        <taxon>Actinomycetota</taxon>
        <taxon>Actinomycetes</taxon>
        <taxon>Mycobacteriales</taxon>
        <taxon>Corynebacteriaceae</taxon>
        <taxon>Corynebacterium</taxon>
    </lineage>
</organism>
<feature type="domain" description="Lipid/polyisoprenoid-binding YceI-like" evidence="3">
    <location>
        <begin position="57"/>
        <end position="228"/>
    </location>
</feature>
<dbReference type="KEGG" id="cok:COCCU_07195"/>
<sequence length="231" mass="24906" precursor="true">MLKRQKTIVSIVVVLVLLLSVVVVGPVIYGLIMGPGVKTEGLNTSSAEPATVEVNGDWEVVRGDQNNLTSVGYTFAEILPVEHRITSGSTQAVEGTVNISNDTLNAGEITVDMRELSSDNERRDINVRMSIFHTDDYPTSTFTITEPVDLSTVPDDGTPGQVELVGDLEIHGATNEVSGTFDVLRDEDKVVIAGNLPVNRIDFGLESPEFVAAKIAEEGELNIRISLGKEQ</sequence>
<dbReference type="SMART" id="SM00867">
    <property type="entry name" value="YceI"/>
    <property type="match status" value="1"/>
</dbReference>
<protein>
    <submittedName>
        <fullName evidence="4">YceI-like domain protein</fullName>
    </submittedName>
</protein>
<evidence type="ECO:0000313" key="5">
    <source>
        <dbReference type="Proteomes" id="UP000424462"/>
    </source>
</evidence>
<accession>A0A6B8VTA3</accession>
<dbReference type="EMBL" id="CP046455">
    <property type="protein sequence ID" value="QGU07373.1"/>
    <property type="molecule type" value="Genomic_DNA"/>
</dbReference>
<dbReference type="Gene3D" id="2.40.128.110">
    <property type="entry name" value="Lipid/polyisoprenoid-binding, YceI-like"/>
    <property type="match status" value="1"/>
</dbReference>
<comment type="similarity">
    <text evidence="1">Belongs to the UPF0312 family.</text>
</comment>
<dbReference type="AlphaFoldDB" id="A0A6B8VTA3"/>
<proteinExistence type="inferred from homology"/>
<dbReference type="PANTHER" id="PTHR34406:SF1">
    <property type="entry name" value="PROTEIN YCEI"/>
    <property type="match status" value="1"/>
</dbReference>
<dbReference type="Proteomes" id="UP000424462">
    <property type="component" value="Chromosome"/>
</dbReference>
<dbReference type="RefSeq" id="WP_156230873.1">
    <property type="nucleotide sequence ID" value="NZ_CP046455.1"/>
</dbReference>
<gene>
    <name evidence="4" type="ORF">COCCU_07195</name>
</gene>
<evidence type="ECO:0000259" key="3">
    <source>
        <dbReference type="SMART" id="SM00867"/>
    </source>
</evidence>
<keyword evidence="2" id="KW-0472">Membrane</keyword>
<dbReference type="InterPro" id="IPR036761">
    <property type="entry name" value="TTHA0802/YceI-like_sf"/>
</dbReference>
<name>A0A6B8VTA3_9CORY</name>
<feature type="transmembrane region" description="Helical" evidence="2">
    <location>
        <begin position="7"/>
        <end position="32"/>
    </location>
</feature>
<evidence type="ECO:0000256" key="1">
    <source>
        <dbReference type="ARBA" id="ARBA00008812"/>
    </source>
</evidence>
<dbReference type="SUPFAM" id="SSF101874">
    <property type="entry name" value="YceI-like"/>
    <property type="match status" value="1"/>
</dbReference>
<keyword evidence="2" id="KW-1133">Transmembrane helix</keyword>